<evidence type="ECO:0000313" key="2">
    <source>
        <dbReference type="Proteomes" id="UP000294257"/>
    </source>
</evidence>
<accession>A0A4Q7KVS0</accession>
<dbReference type="Proteomes" id="UP000294257">
    <property type="component" value="Unassembled WGS sequence"/>
</dbReference>
<keyword evidence="2" id="KW-1185">Reference proteome</keyword>
<proteinExistence type="predicted"/>
<organism evidence="1 2">
    <name type="scientific">Herbihabitans rhizosphaerae</name>
    <dbReference type="NCBI Taxonomy" id="1872711"/>
    <lineage>
        <taxon>Bacteria</taxon>
        <taxon>Bacillati</taxon>
        <taxon>Actinomycetota</taxon>
        <taxon>Actinomycetes</taxon>
        <taxon>Pseudonocardiales</taxon>
        <taxon>Pseudonocardiaceae</taxon>
        <taxon>Herbihabitans</taxon>
    </lineage>
</organism>
<dbReference type="OrthoDB" id="4210699at2"/>
<comment type="caution">
    <text evidence="1">The sequence shown here is derived from an EMBL/GenBank/DDBJ whole genome shotgun (WGS) entry which is preliminary data.</text>
</comment>
<dbReference type="RefSeq" id="WP_130344100.1">
    <property type="nucleotide sequence ID" value="NZ_SGWQ01000003.1"/>
</dbReference>
<protein>
    <recommendedName>
        <fullName evidence="3">DUF1579 domain-containing protein</fullName>
    </recommendedName>
</protein>
<gene>
    <name evidence="1" type="ORF">EV193_103468</name>
</gene>
<dbReference type="EMBL" id="SGWQ01000003">
    <property type="protein sequence ID" value="RZS41148.1"/>
    <property type="molecule type" value="Genomic_DNA"/>
</dbReference>
<evidence type="ECO:0008006" key="3">
    <source>
        <dbReference type="Google" id="ProtNLM"/>
    </source>
</evidence>
<reference evidence="1 2" key="1">
    <citation type="submission" date="2019-02" db="EMBL/GenBank/DDBJ databases">
        <title>Genomic Encyclopedia of Type Strains, Phase IV (KMG-IV): sequencing the most valuable type-strain genomes for metagenomic binning, comparative biology and taxonomic classification.</title>
        <authorList>
            <person name="Goeker M."/>
        </authorList>
    </citation>
    <scope>NUCLEOTIDE SEQUENCE [LARGE SCALE GENOMIC DNA]</scope>
    <source>
        <strain evidence="1 2">DSM 101727</strain>
    </source>
</reference>
<evidence type="ECO:0000313" key="1">
    <source>
        <dbReference type="EMBL" id="RZS41148.1"/>
    </source>
</evidence>
<name>A0A4Q7KVS0_9PSEU</name>
<sequence>MSELLDRLGVLVGDWDLVGDHPMLDAPVHGRATFSWLDGPGLLVQRTTVEHPDVPDNVAVIGADGGSGEYTLVYTDVRDVQRVYRMALEEADGGLVWRQSRDAPGFAQRFTGTFDEGRTAIDCMWQLCVDGITWNDDLEVAFTKVG</sequence>
<dbReference type="AlphaFoldDB" id="A0A4Q7KVS0"/>